<dbReference type="Proteomes" id="UP001151760">
    <property type="component" value="Unassembled WGS sequence"/>
</dbReference>
<organism evidence="1 2">
    <name type="scientific">Tanacetum coccineum</name>
    <dbReference type="NCBI Taxonomy" id="301880"/>
    <lineage>
        <taxon>Eukaryota</taxon>
        <taxon>Viridiplantae</taxon>
        <taxon>Streptophyta</taxon>
        <taxon>Embryophyta</taxon>
        <taxon>Tracheophyta</taxon>
        <taxon>Spermatophyta</taxon>
        <taxon>Magnoliopsida</taxon>
        <taxon>eudicotyledons</taxon>
        <taxon>Gunneridae</taxon>
        <taxon>Pentapetalae</taxon>
        <taxon>asterids</taxon>
        <taxon>campanulids</taxon>
        <taxon>Asterales</taxon>
        <taxon>Asteraceae</taxon>
        <taxon>Asteroideae</taxon>
        <taxon>Anthemideae</taxon>
        <taxon>Anthemidinae</taxon>
        <taxon>Tanacetum</taxon>
    </lineage>
</organism>
<dbReference type="EMBL" id="BQNB010010710">
    <property type="protein sequence ID" value="GJS80944.1"/>
    <property type="molecule type" value="Genomic_DNA"/>
</dbReference>
<comment type="caution">
    <text evidence="1">The sequence shown here is derived from an EMBL/GenBank/DDBJ whole genome shotgun (WGS) entry which is preliminary data.</text>
</comment>
<accession>A0ABQ4YSV3</accession>
<name>A0ABQ4YSV3_9ASTR</name>
<sequence>MVPMLWSPIKVAYDKHAALVTNVKVNKWYGYGQEEIEVRRADEQLYKFMEGDFPRLHLNDIEDMLLLVVQNKLLNLKGDGIVNLDVALCMFTRRIIIQKRVEDLQLGVESYRKKLNISKPRTHDEYLSRREPYTTLSDPQGVIYEDKLNRKRLIHSNKFHKFSNGTLQSVWDSLHDMANNLKMGYNKVVVYHIS</sequence>
<protein>
    <submittedName>
        <fullName evidence="1">Uncharacterized protein</fullName>
    </submittedName>
</protein>
<keyword evidence="2" id="KW-1185">Reference proteome</keyword>
<evidence type="ECO:0000313" key="2">
    <source>
        <dbReference type="Proteomes" id="UP001151760"/>
    </source>
</evidence>
<evidence type="ECO:0000313" key="1">
    <source>
        <dbReference type="EMBL" id="GJS80944.1"/>
    </source>
</evidence>
<reference evidence="1" key="2">
    <citation type="submission" date="2022-01" db="EMBL/GenBank/DDBJ databases">
        <authorList>
            <person name="Yamashiro T."/>
            <person name="Shiraishi A."/>
            <person name="Satake H."/>
            <person name="Nakayama K."/>
        </authorList>
    </citation>
    <scope>NUCLEOTIDE SEQUENCE</scope>
</reference>
<gene>
    <name evidence="1" type="ORF">Tco_0747485</name>
</gene>
<proteinExistence type="predicted"/>
<reference evidence="1" key="1">
    <citation type="journal article" date="2022" name="Int. J. Mol. Sci.">
        <title>Draft Genome of Tanacetum Coccineum: Genomic Comparison of Closely Related Tanacetum-Family Plants.</title>
        <authorList>
            <person name="Yamashiro T."/>
            <person name="Shiraishi A."/>
            <person name="Nakayama K."/>
            <person name="Satake H."/>
        </authorList>
    </citation>
    <scope>NUCLEOTIDE SEQUENCE</scope>
</reference>